<dbReference type="EC" id="1.11.1.24" evidence="3"/>
<evidence type="ECO:0000256" key="3">
    <source>
        <dbReference type="HAMAP-Rule" id="MF_00269"/>
    </source>
</evidence>
<evidence type="ECO:0000256" key="1">
    <source>
        <dbReference type="ARBA" id="ARBA00023157"/>
    </source>
</evidence>
<dbReference type="InterPro" id="IPR013766">
    <property type="entry name" value="Thioredoxin_domain"/>
</dbReference>
<evidence type="ECO:0000256" key="2">
    <source>
        <dbReference type="ARBA" id="ARBA00023284"/>
    </source>
</evidence>
<keyword evidence="3 5" id="KW-0560">Oxidoreductase</keyword>
<dbReference type="EMBL" id="JAULJQ010000007">
    <property type="protein sequence ID" value="MDO2409803.1"/>
    <property type="molecule type" value="Genomic_DNA"/>
</dbReference>
<dbReference type="InterPro" id="IPR050455">
    <property type="entry name" value="Tpx_Peroxidase_subfamily"/>
</dbReference>
<dbReference type="PANTHER" id="PTHR43110:SF1">
    <property type="entry name" value="THIOL PEROXIDASE"/>
    <property type="match status" value="1"/>
</dbReference>
<proteinExistence type="inferred from homology"/>
<feature type="domain" description="Thioredoxin" evidence="4">
    <location>
        <begin position="17"/>
        <end position="166"/>
    </location>
</feature>
<sequence>MSITFKGNPASLKGTTLKVGDNAPAITLVGKDLGEVKVGGNSDKIQILSVFPSIDTGVCQIQTKKFMAQYSGCDKCELISVARDLPFAFGRFCAAEGIENAITASDFRGGEFGKAYGLELDGCPLAGLLARAVIVIKDGKIAYQEIVSEITNEPNYDALKAALDNL</sequence>
<evidence type="ECO:0000313" key="5">
    <source>
        <dbReference type="EMBL" id="MDO2409803.1"/>
    </source>
</evidence>
<comment type="miscellaneous">
    <text evidence="3">The active site is a conserved redox-active cysteine residue, the peroxidatic cysteine (C(P)), which makes the nucleophilic attack on the peroxide substrate. The peroxide oxidizes the C(P)-SH to cysteine sulfenic acid (C(P)-SOH), which then reacts with another cysteine residue, the resolving cysteine (C(R)), to form a disulfide bridge. The disulfide is subsequently reduced by an appropriate electron donor to complete the catalytic cycle. In this atypical 2-Cys peroxiredoxin, C(R) is present in the same subunit to form an intramolecular disulfide. The disulfide is subsequently reduced by thioredoxin.</text>
</comment>
<dbReference type="Pfam" id="PF08534">
    <property type="entry name" value="Redoxin"/>
    <property type="match status" value="1"/>
</dbReference>
<dbReference type="CDD" id="cd03014">
    <property type="entry name" value="PRX_Atyp2cys"/>
    <property type="match status" value="1"/>
</dbReference>
<keyword evidence="6" id="KW-1185">Reference proteome</keyword>
<name>A0ABT8T8A9_9BACT</name>
<dbReference type="Gene3D" id="3.40.30.10">
    <property type="entry name" value="Glutaredoxin"/>
    <property type="match status" value="1"/>
</dbReference>
<comment type="similarity">
    <text evidence="3">Belongs to the peroxiredoxin family. Tpx subfamily.</text>
</comment>
<feature type="active site" description="Cysteine sulfenic acid (-SOH) intermediate" evidence="3">
    <location>
        <position position="59"/>
    </location>
</feature>
<dbReference type="RefSeq" id="WP_302244582.1">
    <property type="nucleotide sequence ID" value="NZ_JAULJQ010000007.1"/>
</dbReference>
<organism evidence="5 6">
    <name type="scientific">Campylobacter magnus</name>
    <dbReference type="NCBI Taxonomy" id="3026462"/>
    <lineage>
        <taxon>Bacteria</taxon>
        <taxon>Pseudomonadati</taxon>
        <taxon>Campylobacterota</taxon>
        <taxon>Epsilonproteobacteria</taxon>
        <taxon>Campylobacterales</taxon>
        <taxon>Campylobacteraceae</taxon>
        <taxon>Campylobacter</taxon>
    </lineage>
</organism>
<keyword evidence="1 3" id="KW-1015">Disulfide bond</keyword>
<evidence type="ECO:0000313" key="6">
    <source>
        <dbReference type="Proteomes" id="UP001171111"/>
    </source>
</evidence>
<dbReference type="InterPro" id="IPR013740">
    <property type="entry name" value="Redoxin"/>
</dbReference>
<gene>
    <name evidence="3 5" type="primary">tpx</name>
    <name evidence="5" type="ORF">Q2362_06790</name>
</gene>
<comment type="function">
    <text evidence="3">Thiol-specific peroxidase that catalyzes the reduction of hydrogen peroxide and organic hydroperoxides to water and alcohols, respectively. Plays a role in cell protection against oxidative stress by detoxifying peroxides.</text>
</comment>
<keyword evidence="3" id="KW-0049">Antioxidant</keyword>
<dbReference type="PROSITE" id="PS51352">
    <property type="entry name" value="THIOREDOXIN_2"/>
    <property type="match status" value="1"/>
</dbReference>
<dbReference type="InterPro" id="IPR002065">
    <property type="entry name" value="TPX"/>
</dbReference>
<dbReference type="HAMAP" id="MF_00269">
    <property type="entry name" value="Tpx"/>
    <property type="match status" value="1"/>
</dbReference>
<comment type="subunit">
    <text evidence="3">Homodimer.</text>
</comment>
<dbReference type="NCBIfam" id="NF001808">
    <property type="entry name" value="PRK00522.1"/>
    <property type="match status" value="1"/>
</dbReference>
<comment type="catalytic activity">
    <reaction evidence="3">
        <text>a hydroperoxide + [thioredoxin]-dithiol = an alcohol + [thioredoxin]-disulfide + H2O</text>
        <dbReference type="Rhea" id="RHEA:62620"/>
        <dbReference type="Rhea" id="RHEA-COMP:10698"/>
        <dbReference type="Rhea" id="RHEA-COMP:10700"/>
        <dbReference type="ChEBI" id="CHEBI:15377"/>
        <dbReference type="ChEBI" id="CHEBI:29950"/>
        <dbReference type="ChEBI" id="CHEBI:30879"/>
        <dbReference type="ChEBI" id="CHEBI:35924"/>
        <dbReference type="ChEBI" id="CHEBI:50058"/>
        <dbReference type="EC" id="1.11.1.24"/>
    </reaction>
</comment>
<protein>
    <recommendedName>
        <fullName evidence="3">Thiol peroxidase</fullName>
        <shortName evidence="3">Tpx</shortName>
        <ecNumber evidence="3">1.11.1.24</ecNumber>
    </recommendedName>
    <alternativeName>
        <fullName evidence="3">Peroxiredoxin tpx</fullName>
        <shortName evidence="3">Prx</shortName>
    </alternativeName>
    <alternativeName>
        <fullName evidence="3">Thioredoxin peroxidase</fullName>
    </alternativeName>
    <alternativeName>
        <fullName evidence="3">Thioredoxin-dependent peroxiredoxin</fullName>
    </alternativeName>
</protein>
<reference evidence="5 6" key="1">
    <citation type="submission" date="2023-06" db="EMBL/GenBank/DDBJ databases">
        <title>Campylobacter magnum sp. nov., isolated from cecal contents of domestic pigs (Sus scrofa domesticus).</title>
        <authorList>
            <person name="Papic B."/>
            <person name="Gruntar I."/>
        </authorList>
    </citation>
    <scope>NUCLEOTIDE SEQUENCE [LARGE SCALE GENOMIC DNA]</scope>
    <source>
        <strain evidence="6">34484-21</strain>
    </source>
</reference>
<dbReference type="InterPro" id="IPR036249">
    <property type="entry name" value="Thioredoxin-like_sf"/>
</dbReference>
<keyword evidence="2 3" id="KW-0676">Redox-active center</keyword>
<keyword evidence="3 5" id="KW-0575">Peroxidase</keyword>
<dbReference type="Proteomes" id="UP001171111">
    <property type="component" value="Unassembled WGS sequence"/>
</dbReference>
<dbReference type="GO" id="GO:0004601">
    <property type="term" value="F:peroxidase activity"/>
    <property type="evidence" value="ECO:0007669"/>
    <property type="project" value="UniProtKB-KW"/>
</dbReference>
<evidence type="ECO:0000259" key="4">
    <source>
        <dbReference type="PROSITE" id="PS51352"/>
    </source>
</evidence>
<feature type="disulfide bond" description="Redox-active" evidence="3">
    <location>
        <begin position="59"/>
        <end position="93"/>
    </location>
</feature>
<comment type="caution">
    <text evidence="5">The sequence shown here is derived from an EMBL/GenBank/DDBJ whole genome shotgun (WGS) entry which is preliminary data.</text>
</comment>
<dbReference type="PANTHER" id="PTHR43110">
    <property type="entry name" value="THIOL PEROXIDASE"/>
    <property type="match status" value="1"/>
</dbReference>
<dbReference type="SUPFAM" id="SSF52833">
    <property type="entry name" value="Thioredoxin-like"/>
    <property type="match status" value="1"/>
</dbReference>
<accession>A0ABT8T8A9</accession>